<dbReference type="CDD" id="cd00431">
    <property type="entry name" value="cysteine_hydrolases"/>
    <property type="match status" value="1"/>
</dbReference>
<dbReference type="OrthoDB" id="4832958at2"/>
<organism evidence="3 4">
    <name type="scientific">Knoellia aerolata DSM 18566</name>
    <dbReference type="NCBI Taxonomy" id="1385519"/>
    <lineage>
        <taxon>Bacteria</taxon>
        <taxon>Bacillati</taxon>
        <taxon>Actinomycetota</taxon>
        <taxon>Actinomycetes</taxon>
        <taxon>Micrococcales</taxon>
        <taxon>Intrasporangiaceae</taxon>
        <taxon>Knoellia</taxon>
    </lineage>
</organism>
<dbReference type="Pfam" id="PF00857">
    <property type="entry name" value="Isochorismatase"/>
    <property type="match status" value="1"/>
</dbReference>
<gene>
    <name evidence="3" type="ORF">N801_03580</name>
</gene>
<evidence type="ECO:0000256" key="1">
    <source>
        <dbReference type="ARBA" id="ARBA00022801"/>
    </source>
</evidence>
<dbReference type="PANTHER" id="PTHR43540:SF16">
    <property type="entry name" value="ISOCHORISMATASE-LIKE DOMAIN-CONTAINING PROTEIN"/>
    <property type="match status" value="1"/>
</dbReference>
<dbReference type="InterPro" id="IPR050272">
    <property type="entry name" value="Isochorismatase-like_hydrls"/>
</dbReference>
<keyword evidence="1 3" id="KW-0378">Hydrolase</keyword>
<proteinExistence type="predicted"/>
<dbReference type="STRING" id="1385519.N801_03580"/>
<dbReference type="AlphaFoldDB" id="A0A0A0JYZ3"/>
<dbReference type="eggNOG" id="COG1335">
    <property type="taxonomic scope" value="Bacteria"/>
</dbReference>
<dbReference type="RefSeq" id="WP_052112663.1">
    <property type="nucleotide sequence ID" value="NZ_AVPL01000010.1"/>
</dbReference>
<dbReference type="InterPro" id="IPR000868">
    <property type="entry name" value="Isochorismatase-like_dom"/>
</dbReference>
<reference evidence="3 4" key="1">
    <citation type="submission" date="2013-08" db="EMBL/GenBank/DDBJ databases">
        <title>The genome sequence of Knoellia aerolata.</title>
        <authorList>
            <person name="Zhu W."/>
            <person name="Wang G."/>
        </authorList>
    </citation>
    <scope>NUCLEOTIDE SEQUENCE [LARGE SCALE GENOMIC DNA]</scope>
    <source>
        <strain evidence="3 4">DSM 18566</strain>
    </source>
</reference>
<dbReference type="SUPFAM" id="SSF52499">
    <property type="entry name" value="Isochorismatase-like hydrolases"/>
    <property type="match status" value="1"/>
</dbReference>
<sequence>MTTTHRPPLGDVPRTAVVVVECQEGVLGSTSVLPTLAGPAETMLGPLRSLLDAARAAGVPVVHATYAGPLGGTGAGTAPLWKALAPVTDEWNGSHVGTQVLSQLVRNEDLVLPRHHGLNPAKGTELLPVLRGRGVDTIVLTGVSVNLALPLVAGEATEEGFHVIVPRDAVAGTPVEYAQQALKHTLGMLATLTTVSDLSDHWRGSGH</sequence>
<dbReference type="InterPro" id="IPR036380">
    <property type="entry name" value="Isochorismatase-like_sf"/>
</dbReference>
<accession>A0A0A0JYZ3</accession>
<keyword evidence="4" id="KW-1185">Reference proteome</keyword>
<name>A0A0A0JYZ3_9MICO</name>
<evidence type="ECO:0000313" key="4">
    <source>
        <dbReference type="Proteomes" id="UP000030013"/>
    </source>
</evidence>
<dbReference type="Gene3D" id="3.40.50.850">
    <property type="entry name" value="Isochorismatase-like"/>
    <property type="match status" value="1"/>
</dbReference>
<dbReference type="PANTHER" id="PTHR43540">
    <property type="entry name" value="PEROXYUREIDOACRYLATE/UREIDOACRYLATE AMIDOHYDROLASE-RELATED"/>
    <property type="match status" value="1"/>
</dbReference>
<protein>
    <submittedName>
        <fullName evidence="3">Cysteine hydrolase</fullName>
    </submittedName>
</protein>
<dbReference type="GO" id="GO:0016787">
    <property type="term" value="F:hydrolase activity"/>
    <property type="evidence" value="ECO:0007669"/>
    <property type="project" value="UniProtKB-KW"/>
</dbReference>
<feature type="domain" description="Isochorismatase-like" evidence="2">
    <location>
        <begin position="15"/>
        <end position="196"/>
    </location>
</feature>
<evidence type="ECO:0000313" key="3">
    <source>
        <dbReference type="EMBL" id="KGN41939.1"/>
    </source>
</evidence>
<dbReference type="Proteomes" id="UP000030013">
    <property type="component" value="Unassembled WGS sequence"/>
</dbReference>
<evidence type="ECO:0000259" key="2">
    <source>
        <dbReference type="Pfam" id="PF00857"/>
    </source>
</evidence>
<dbReference type="EMBL" id="AVPL01000010">
    <property type="protein sequence ID" value="KGN41939.1"/>
    <property type="molecule type" value="Genomic_DNA"/>
</dbReference>
<comment type="caution">
    <text evidence="3">The sequence shown here is derived from an EMBL/GenBank/DDBJ whole genome shotgun (WGS) entry which is preliminary data.</text>
</comment>